<name>A0A0L0DAH2_THETB</name>
<dbReference type="OrthoDB" id="1045822at2759"/>
<keyword evidence="3" id="KW-1185">Reference proteome</keyword>
<organism evidence="2 3">
    <name type="scientific">Thecamonas trahens ATCC 50062</name>
    <dbReference type="NCBI Taxonomy" id="461836"/>
    <lineage>
        <taxon>Eukaryota</taxon>
        <taxon>Apusozoa</taxon>
        <taxon>Apusomonadida</taxon>
        <taxon>Apusomonadidae</taxon>
        <taxon>Thecamonas</taxon>
    </lineage>
</organism>
<dbReference type="eggNOG" id="ENOG502SEBC">
    <property type="taxonomic scope" value="Eukaryota"/>
</dbReference>
<dbReference type="AlphaFoldDB" id="A0A0L0DAH2"/>
<accession>A0A0L0DAH2</accession>
<evidence type="ECO:0000313" key="3">
    <source>
        <dbReference type="Proteomes" id="UP000054408"/>
    </source>
</evidence>
<gene>
    <name evidence="2" type="ORF">AMSG_05225</name>
</gene>
<dbReference type="EMBL" id="GL349454">
    <property type="protein sequence ID" value="KNC49235.1"/>
    <property type="molecule type" value="Genomic_DNA"/>
</dbReference>
<evidence type="ECO:0000313" key="2">
    <source>
        <dbReference type="EMBL" id="KNC49235.1"/>
    </source>
</evidence>
<reference evidence="2 3" key="1">
    <citation type="submission" date="2010-05" db="EMBL/GenBank/DDBJ databases">
        <title>The Genome Sequence of Thecamonas trahens ATCC 50062.</title>
        <authorList>
            <consortium name="The Broad Institute Genome Sequencing Platform"/>
            <person name="Russ C."/>
            <person name="Cuomo C."/>
            <person name="Shea T."/>
            <person name="Young S.K."/>
            <person name="Zeng Q."/>
            <person name="Koehrsen M."/>
            <person name="Haas B."/>
            <person name="Borodovsky M."/>
            <person name="Guigo R."/>
            <person name="Alvarado L."/>
            <person name="Berlin A."/>
            <person name="Bochicchio J."/>
            <person name="Borenstein D."/>
            <person name="Chapman S."/>
            <person name="Chen Z."/>
            <person name="Freedman E."/>
            <person name="Gellesch M."/>
            <person name="Goldberg J."/>
            <person name="Griggs A."/>
            <person name="Gujja S."/>
            <person name="Heilman E."/>
            <person name="Heiman D."/>
            <person name="Hepburn T."/>
            <person name="Howarth C."/>
            <person name="Jen D."/>
            <person name="Larson L."/>
            <person name="Mehta T."/>
            <person name="Park D."/>
            <person name="Pearson M."/>
            <person name="Roberts A."/>
            <person name="Saif S."/>
            <person name="Shenoy N."/>
            <person name="Sisk P."/>
            <person name="Stolte C."/>
            <person name="Sykes S."/>
            <person name="Thomson T."/>
            <person name="Walk T."/>
            <person name="White J."/>
            <person name="Yandava C."/>
            <person name="Burger G."/>
            <person name="Gray M.W."/>
            <person name="Holland P.W.H."/>
            <person name="King N."/>
            <person name="Lang F.B.F."/>
            <person name="Roger A.J."/>
            <person name="Ruiz-Trillo I."/>
            <person name="Lander E."/>
            <person name="Nusbaum C."/>
        </authorList>
    </citation>
    <scope>NUCLEOTIDE SEQUENCE [LARGE SCALE GENOMIC DNA]</scope>
    <source>
        <strain evidence="2 3">ATCC 50062</strain>
    </source>
</reference>
<proteinExistence type="predicted"/>
<feature type="region of interest" description="Disordered" evidence="1">
    <location>
        <begin position="1"/>
        <end position="54"/>
    </location>
</feature>
<feature type="compositionally biased region" description="Basic residues" evidence="1">
    <location>
        <begin position="33"/>
        <end position="49"/>
    </location>
</feature>
<dbReference type="RefSeq" id="XP_013757952.1">
    <property type="nucleotide sequence ID" value="XM_013902498.1"/>
</dbReference>
<dbReference type="GeneID" id="25564675"/>
<protein>
    <submittedName>
        <fullName evidence="2">Uncharacterized protein</fullName>
    </submittedName>
</protein>
<feature type="compositionally biased region" description="Low complexity" evidence="1">
    <location>
        <begin position="1"/>
        <end position="22"/>
    </location>
</feature>
<evidence type="ECO:0000256" key="1">
    <source>
        <dbReference type="SAM" id="MobiDB-lite"/>
    </source>
</evidence>
<dbReference type="Proteomes" id="UP000054408">
    <property type="component" value="Unassembled WGS sequence"/>
</dbReference>
<sequence>MSSSSYSSTASSTSFSSSSSSSGPPQPVAAAERRRRRRPSGKSSRRKAKAQQEMGKVVDGADDVCACRWGDNACWGLGCSPCCGDGEIEPEVAVECLVCWICCGPCSTCKLFASSVNQPCAVGNHIVPVACCSWFFPFIIRHNVRVNGGHGHSDMAKGCVGDIAMPLFCLPCTFFQILREPLP</sequence>